<keyword evidence="2" id="KW-1185">Reference proteome</keyword>
<reference evidence="1 2" key="1">
    <citation type="submission" date="2016-10" db="EMBL/GenBank/DDBJ databases">
        <authorList>
            <person name="de Groot N.N."/>
        </authorList>
    </citation>
    <scope>NUCLEOTIDE SEQUENCE [LARGE SCALE GENOMIC DNA]</scope>
    <source>
        <strain evidence="1 2">CGMCC 1.8712</strain>
    </source>
</reference>
<dbReference type="RefSeq" id="WP_092635142.1">
    <property type="nucleotide sequence ID" value="NZ_FNQT01000003.1"/>
</dbReference>
<dbReference type="EMBL" id="FNQT01000003">
    <property type="protein sequence ID" value="SEA22476.1"/>
    <property type="molecule type" value="Genomic_DNA"/>
</dbReference>
<dbReference type="Proteomes" id="UP000236755">
    <property type="component" value="Unassembled WGS sequence"/>
</dbReference>
<dbReference type="STRING" id="555874.SAMN04488065_2338"/>
<organism evidence="1 2">
    <name type="scientific">Haloplanus vescus</name>
    <dbReference type="NCBI Taxonomy" id="555874"/>
    <lineage>
        <taxon>Archaea</taxon>
        <taxon>Methanobacteriati</taxon>
        <taxon>Methanobacteriota</taxon>
        <taxon>Stenosarchaea group</taxon>
        <taxon>Halobacteria</taxon>
        <taxon>Halobacteriales</taxon>
        <taxon>Haloferacaceae</taxon>
        <taxon>Haloplanus</taxon>
    </lineage>
</organism>
<dbReference type="OrthoDB" id="350675at2157"/>
<proteinExistence type="predicted"/>
<dbReference type="AlphaFoldDB" id="A0A1H3ZFE4"/>
<dbReference type="PROSITE" id="PS51257">
    <property type="entry name" value="PROKAR_LIPOPROTEIN"/>
    <property type="match status" value="1"/>
</dbReference>
<evidence type="ECO:0008006" key="3">
    <source>
        <dbReference type="Google" id="ProtNLM"/>
    </source>
</evidence>
<gene>
    <name evidence="1" type="ORF">SAMN04488065_2338</name>
</gene>
<accession>A0A1H3ZFE4</accession>
<protein>
    <recommendedName>
        <fullName evidence="3">DUF885 domain-containing protein</fullName>
    </recommendedName>
</protein>
<sequence length="429" mass="47040">MTGLTRRRALALAGAVATAGCGALSNGDDTTTLDGAALRELVADGSPTVPERIPVNISMTHFEATETRARDLLDEVPANLGPDAIPNGAIRERVSHAREHAVEAVERAANAPSDYERLDGFADARPEARFAAASWRAIDDGLTRDDLHSDATIVREDRQALRERHEYLGADPVTALVVHAAIERRLDTHIDTNRPRRYRPGNPLGVGELAEDIERARVAVDDAEHLYDRHVASLDDSPTLRSRYRAARETLRDDFESERADLPSVDSERPWQVEGVDVSETPAAEALEELYRPLDPEYELDWAEGSLARSLVRAHRAVVDLRAFESLRARVADGERFAIESVDDVSAIRSEALRAVQSANADPSVPVLTRSILADETDRLAGVDAELADADDEERATSLRYPVSTYLTVMARARELPSASEHVASTLRT</sequence>
<evidence type="ECO:0000313" key="1">
    <source>
        <dbReference type="EMBL" id="SEA22476.1"/>
    </source>
</evidence>
<name>A0A1H3ZFE4_9EURY</name>
<evidence type="ECO:0000313" key="2">
    <source>
        <dbReference type="Proteomes" id="UP000236755"/>
    </source>
</evidence>